<evidence type="ECO:0000313" key="1">
    <source>
        <dbReference type="EMBL" id="KAK3951412.1"/>
    </source>
</evidence>
<comment type="caution">
    <text evidence="1">The sequence shown here is derived from an EMBL/GenBank/DDBJ whole genome shotgun (WGS) entry which is preliminary data.</text>
</comment>
<evidence type="ECO:0000313" key="2">
    <source>
        <dbReference type="Proteomes" id="UP001303222"/>
    </source>
</evidence>
<feature type="non-terminal residue" evidence="1">
    <location>
        <position position="1"/>
    </location>
</feature>
<dbReference type="EMBL" id="MU859148">
    <property type="protein sequence ID" value="KAK3951412.1"/>
    <property type="molecule type" value="Genomic_DNA"/>
</dbReference>
<gene>
    <name evidence="1" type="ORF">QBC32DRAFT_183816</name>
</gene>
<accession>A0AAN6NSW1</accession>
<reference evidence="1" key="2">
    <citation type="submission" date="2023-06" db="EMBL/GenBank/DDBJ databases">
        <authorList>
            <consortium name="Lawrence Berkeley National Laboratory"/>
            <person name="Mondo S.J."/>
            <person name="Hensen N."/>
            <person name="Bonometti L."/>
            <person name="Westerberg I."/>
            <person name="Brannstrom I.O."/>
            <person name="Guillou S."/>
            <person name="Cros-Aarteil S."/>
            <person name="Calhoun S."/>
            <person name="Haridas S."/>
            <person name="Kuo A."/>
            <person name="Pangilinan J."/>
            <person name="Riley R."/>
            <person name="Labutti K."/>
            <person name="Andreopoulos B."/>
            <person name="Lipzen A."/>
            <person name="Chen C."/>
            <person name="Yanf M."/>
            <person name="Daum C."/>
            <person name="Ng V."/>
            <person name="Clum A."/>
            <person name="Steindorff A."/>
            <person name="Ohm R."/>
            <person name="Martin F."/>
            <person name="Silar P."/>
            <person name="Natvig D."/>
            <person name="Lalanne C."/>
            <person name="Gautier V."/>
            <person name="Ament-Velasquez S.L."/>
            <person name="Kruys A."/>
            <person name="Hutchinson M.I."/>
            <person name="Powell A.J."/>
            <person name="Barry K."/>
            <person name="Miller A.N."/>
            <person name="Grigoriev I.V."/>
            <person name="Debuchy R."/>
            <person name="Gladieux P."/>
            <person name="Thoren M.H."/>
            <person name="Johannesson H."/>
        </authorList>
    </citation>
    <scope>NUCLEOTIDE SEQUENCE</scope>
    <source>
        <strain evidence="1">CBS 626.80</strain>
    </source>
</reference>
<protein>
    <submittedName>
        <fullName evidence="1">Uncharacterized protein</fullName>
    </submittedName>
</protein>
<feature type="non-terminal residue" evidence="1">
    <location>
        <position position="104"/>
    </location>
</feature>
<keyword evidence="2" id="KW-1185">Reference proteome</keyword>
<sequence length="104" mass="12298">PHGLVLLTDRYNFVAWNSSLLQYLWAQGLMRYLALDEMPASNVDQCRYCYEAIWHQKEGRVLCLLELTALNNHHIRAALEEHDWIEGHTSPRYHYQMIVRVFGP</sequence>
<dbReference type="Proteomes" id="UP001303222">
    <property type="component" value="Unassembled WGS sequence"/>
</dbReference>
<organism evidence="1 2">
    <name type="scientific">Pseudoneurospora amorphoporcata</name>
    <dbReference type="NCBI Taxonomy" id="241081"/>
    <lineage>
        <taxon>Eukaryota</taxon>
        <taxon>Fungi</taxon>
        <taxon>Dikarya</taxon>
        <taxon>Ascomycota</taxon>
        <taxon>Pezizomycotina</taxon>
        <taxon>Sordariomycetes</taxon>
        <taxon>Sordariomycetidae</taxon>
        <taxon>Sordariales</taxon>
        <taxon>Sordariaceae</taxon>
        <taxon>Pseudoneurospora</taxon>
    </lineage>
</organism>
<name>A0AAN6NSW1_9PEZI</name>
<dbReference type="AlphaFoldDB" id="A0AAN6NSW1"/>
<proteinExistence type="predicted"/>
<reference evidence="1" key="1">
    <citation type="journal article" date="2023" name="Mol. Phylogenet. Evol.">
        <title>Genome-scale phylogeny and comparative genomics of the fungal order Sordariales.</title>
        <authorList>
            <person name="Hensen N."/>
            <person name="Bonometti L."/>
            <person name="Westerberg I."/>
            <person name="Brannstrom I.O."/>
            <person name="Guillou S."/>
            <person name="Cros-Aarteil S."/>
            <person name="Calhoun S."/>
            <person name="Haridas S."/>
            <person name="Kuo A."/>
            <person name="Mondo S."/>
            <person name="Pangilinan J."/>
            <person name="Riley R."/>
            <person name="LaButti K."/>
            <person name="Andreopoulos B."/>
            <person name="Lipzen A."/>
            <person name="Chen C."/>
            <person name="Yan M."/>
            <person name="Daum C."/>
            <person name="Ng V."/>
            <person name="Clum A."/>
            <person name="Steindorff A."/>
            <person name="Ohm R.A."/>
            <person name="Martin F."/>
            <person name="Silar P."/>
            <person name="Natvig D.O."/>
            <person name="Lalanne C."/>
            <person name="Gautier V."/>
            <person name="Ament-Velasquez S.L."/>
            <person name="Kruys A."/>
            <person name="Hutchinson M.I."/>
            <person name="Powell A.J."/>
            <person name="Barry K."/>
            <person name="Miller A.N."/>
            <person name="Grigoriev I.V."/>
            <person name="Debuchy R."/>
            <person name="Gladieux P."/>
            <person name="Hiltunen Thoren M."/>
            <person name="Johannesson H."/>
        </authorList>
    </citation>
    <scope>NUCLEOTIDE SEQUENCE</scope>
    <source>
        <strain evidence="1">CBS 626.80</strain>
    </source>
</reference>